<dbReference type="InterPro" id="IPR053810">
    <property type="entry name" value="DUF6952"/>
</dbReference>
<keyword evidence="2" id="KW-1185">Reference proteome</keyword>
<name>A0A239GUM6_EKHLU</name>
<proteinExistence type="predicted"/>
<dbReference type="AlphaFoldDB" id="A0A239GUM6"/>
<dbReference type="Pfam" id="PF22264">
    <property type="entry name" value="DUF6952"/>
    <property type="match status" value="1"/>
</dbReference>
<evidence type="ECO:0000313" key="2">
    <source>
        <dbReference type="Proteomes" id="UP000198393"/>
    </source>
</evidence>
<organism evidence="1 2">
    <name type="scientific">Ekhidna lutea</name>
    <dbReference type="NCBI Taxonomy" id="447679"/>
    <lineage>
        <taxon>Bacteria</taxon>
        <taxon>Pseudomonadati</taxon>
        <taxon>Bacteroidota</taxon>
        <taxon>Cytophagia</taxon>
        <taxon>Cytophagales</taxon>
        <taxon>Reichenbachiellaceae</taxon>
        <taxon>Ekhidna</taxon>
    </lineage>
</organism>
<accession>A0A239GUM6</accession>
<reference evidence="1 2" key="1">
    <citation type="submission" date="2017-06" db="EMBL/GenBank/DDBJ databases">
        <authorList>
            <person name="Kim H.J."/>
            <person name="Triplett B.A."/>
        </authorList>
    </citation>
    <scope>NUCLEOTIDE SEQUENCE [LARGE SCALE GENOMIC DNA]</scope>
    <source>
        <strain evidence="1 2">DSM 19307</strain>
    </source>
</reference>
<protein>
    <submittedName>
        <fullName evidence="1">Uncharacterized protein</fullName>
    </submittedName>
</protein>
<sequence>MKIPAIKQLVEQYTKEDLENAEAAIAAEQQPNIEIPGDDEGEQLTHAYAAIQIMQSMEENGVDFKTALREYTGRVRNSIS</sequence>
<dbReference type="OrthoDB" id="963129at2"/>
<dbReference type="Proteomes" id="UP000198393">
    <property type="component" value="Unassembled WGS sequence"/>
</dbReference>
<gene>
    <name evidence="1" type="ORF">SAMN05421640_1014</name>
</gene>
<evidence type="ECO:0000313" key="1">
    <source>
        <dbReference type="EMBL" id="SNS72830.1"/>
    </source>
</evidence>
<dbReference type="RefSeq" id="WP_089355782.1">
    <property type="nucleotide sequence ID" value="NZ_FZPD01000002.1"/>
</dbReference>
<dbReference type="EMBL" id="FZPD01000002">
    <property type="protein sequence ID" value="SNS72830.1"/>
    <property type="molecule type" value="Genomic_DNA"/>
</dbReference>